<keyword evidence="4" id="KW-1185">Reference proteome</keyword>
<keyword evidence="2" id="KW-1133">Transmembrane helix</keyword>
<gene>
    <name evidence="3" type="ORF">SAMN05660964_03134</name>
</gene>
<evidence type="ECO:0000313" key="4">
    <source>
        <dbReference type="Proteomes" id="UP000199397"/>
    </source>
</evidence>
<feature type="transmembrane region" description="Helical" evidence="2">
    <location>
        <begin position="6"/>
        <end position="26"/>
    </location>
</feature>
<dbReference type="AlphaFoldDB" id="A0A1H4FVK9"/>
<accession>A0A1H4FVK9</accession>
<keyword evidence="2" id="KW-0812">Transmembrane</keyword>
<sequence>MEALYLLIPIALGVMVVVVVAFIYTVKSGQYDDLEGPAHRILMDDDDPRIPGNQSATPVKADDKIKEKNP</sequence>
<evidence type="ECO:0000256" key="1">
    <source>
        <dbReference type="SAM" id="MobiDB-lite"/>
    </source>
</evidence>
<organism evidence="3 4">
    <name type="scientific">Thiothrix caldifontis</name>
    <dbReference type="NCBI Taxonomy" id="525918"/>
    <lineage>
        <taxon>Bacteria</taxon>
        <taxon>Pseudomonadati</taxon>
        <taxon>Pseudomonadota</taxon>
        <taxon>Gammaproteobacteria</taxon>
        <taxon>Thiotrichales</taxon>
        <taxon>Thiotrichaceae</taxon>
        <taxon>Thiothrix</taxon>
    </lineage>
</organism>
<dbReference type="NCBIfam" id="TIGR00847">
    <property type="entry name" value="ccoS"/>
    <property type="match status" value="1"/>
</dbReference>
<proteinExistence type="predicted"/>
<dbReference type="EMBL" id="FNQP01000024">
    <property type="protein sequence ID" value="SEB00890.1"/>
    <property type="molecule type" value="Genomic_DNA"/>
</dbReference>
<dbReference type="STRING" id="525918.SAMN05660964_03134"/>
<protein>
    <submittedName>
        <fullName evidence="3">Cytochrome oxidase maturation protein, cbb3-type</fullName>
    </submittedName>
</protein>
<dbReference type="Pfam" id="PF03597">
    <property type="entry name" value="FixS"/>
    <property type="match status" value="1"/>
</dbReference>
<dbReference type="Proteomes" id="UP000199397">
    <property type="component" value="Unassembled WGS sequence"/>
</dbReference>
<dbReference type="OrthoDB" id="9802763at2"/>
<evidence type="ECO:0000313" key="3">
    <source>
        <dbReference type="EMBL" id="SEB00890.1"/>
    </source>
</evidence>
<feature type="region of interest" description="Disordered" evidence="1">
    <location>
        <begin position="42"/>
        <end position="70"/>
    </location>
</feature>
<dbReference type="PANTHER" id="PTHR41532">
    <property type="entry name" value="FIXS PROTEIN"/>
    <property type="match status" value="1"/>
</dbReference>
<dbReference type="InterPro" id="IPR004714">
    <property type="entry name" value="Cyt_oxidase_maturation_cbb3"/>
</dbReference>
<name>A0A1H4FVK9_9GAMM</name>
<reference evidence="3 4" key="1">
    <citation type="submission" date="2016-10" db="EMBL/GenBank/DDBJ databases">
        <authorList>
            <person name="de Groot N.N."/>
        </authorList>
    </citation>
    <scope>NUCLEOTIDE SEQUENCE [LARGE SCALE GENOMIC DNA]</scope>
    <source>
        <strain evidence="3 4">DSM 21228</strain>
    </source>
</reference>
<evidence type="ECO:0000256" key="2">
    <source>
        <dbReference type="SAM" id="Phobius"/>
    </source>
</evidence>
<dbReference type="RefSeq" id="WP_093070113.1">
    <property type="nucleotide sequence ID" value="NZ_FNQP01000024.1"/>
</dbReference>
<feature type="compositionally biased region" description="Basic and acidic residues" evidence="1">
    <location>
        <begin position="60"/>
        <end position="70"/>
    </location>
</feature>
<keyword evidence="2" id="KW-0472">Membrane</keyword>
<dbReference type="PANTHER" id="PTHR41532:SF1">
    <property type="entry name" value="FIXS PROTEIN"/>
    <property type="match status" value="1"/>
</dbReference>